<dbReference type="InterPro" id="IPR011251">
    <property type="entry name" value="Luciferase-like_dom"/>
</dbReference>
<dbReference type="InterPro" id="IPR050766">
    <property type="entry name" value="Bact_Lucif_Oxidored"/>
</dbReference>
<accession>A0A934IN32</accession>
<keyword evidence="2" id="KW-0503">Monooxygenase</keyword>
<comment type="caution">
    <text evidence="4">The sequence shown here is derived from an EMBL/GenBank/DDBJ whole genome shotgun (WGS) entry which is preliminary data.</text>
</comment>
<dbReference type="GO" id="GO:0016705">
    <property type="term" value="F:oxidoreductase activity, acting on paired donors, with incorporation or reduction of molecular oxygen"/>
    <property type="evidence" value="ECO:0007669"/>
    <property type="project" value="InterPro"/>
</dbReference>
<dbReference type="EMBL" id="JAEKJA010000006">
    <property type="protein sequence ID" value="MBJ3775640.1"/>
    <property type="molecule type" value="Genomic_DNA"/>
</dbReference>
<evidence type="ECO:0000256" key="2">
    <source>
        <dbReference type="ARBA" id="ARBA00023033"/>
    </source>
</evidence>
<dbReference type="InterPro" id="IPR036661">
    <property type="entry name" value="Luciferase-like_sf"/>
</dbReference>
<dbReference type="GO" id="GO:0004497">
    <property type="term" value="F:monooxygenase activity"/>
    <property type="evidence" value="ECO:0007669"/>
    <property type="project" value="UniProtKB-KW"/>
</dbReference>
<reference evidence="4" key="1">
    <citation type="submission" date="2020-12" db="EMBL/GenBank/DDBJ databases">
        <title>Bacterial taxonomy.</title>
        <authorList>
            <person name="Pan X."/>
        </authorList>
    </citation>
    <scope>NUCLEOTIDE SEQUENCE</scope>
    <source>
        <strain evidence="4">B2012</strain>
    </source>
</reference>
<evidence type="ECO:0000259" key="3">
    <source>
        <dbReference type="Pfam" id="PF00296"/>
    </source>
</evidence>
<feature type="domain" description="Luciferase-like" evidence="3">
    <location>
        <begin position="1"/>
        <end position="313"/>
    </location>
</feature>
<keyword evidence="1" id="KW-0560">Oxidoreductase</keyword>
<organism evidence="4 5">
    <name type="scientific">Acuticoccus mangrovi</name>
    <dbReference type="NCBI Taxonomy" id="2796142"/>
    <lineage>
        <taxon>Bacteria</taxon>
        <taxon>Pseudomonadati</taxon>
        <taxon>Pseudomonadota</taxon>
        <taxon>Alphaproteobacteria</taxon>
        <taxon>Hyphomicrobiales</taxon>
        <taxon>Amorphaceae</taxon>
        <taxon>Acuticoccus</taxon>
    </lineage>
</organism>
<dbReference type="RefSeq" id="WP_198881546.1">
    <property type="nucleotide sequence ID" value="NZ_JAEKJA010000006.1"/>
</dbReference>
<proteinExistence type="predicted"/>
<gene>
    <name evidence="4" type="ORF">JCR33_08090</name>
</gene>
<dbReference type="Gene3D" id="3.20.20.30">
    <property type="entry name" value="Luciferase-like domain"/>
    <property type="match status" value="1"/>
</dbReference>
<evidence type="ECO:0000313" key="4">
    <source>
        <dbReference type="EMBL" id="MBJ3775640.1"/>
    </source>
</evidence>
<keyword evidence="5" id="KW-1185">Reference proteome</keyword>
<dbReference type="SUPFAM" id="SSF51679">
    <property type="entry name" value="Bacterial luciferase-like"/>
    <property type="match status" value="1"/>
</dbReference>
<dbReference type="PANTHER" id="PTHR30137">
    <property type="entry name" value="LUCIFERASE-LIKE MONOOXYGENASE"/>
    <property type="match status" value="1"/>
</dbReference>
<evidence type="ECO:0000313" key="5">
    <source>
        <dbReference type="Proteomes" id="UP000609531"/>
    </source>
</evidence>
<evidence type="ECO:0000256" key="1">
    <source>
        <dbReference type="ARBA" id="ARBA00023002"/>
    </source>
</evidence>
<dbReference type="Proteomes" id="UP000609531">
    <property type="component" value="Unassembled WGS sequence"/>
</dbReference>
<dbReference type="PANTHER" id="PTHR30137:SF8">
    <property type="entry name" value="BLR5498 PROTEIN"/>
    <property type="match status" value="1"/>
</dbReference>
<sequence length="351" mass="38599">MKFGNFLFPESREPDQDAARITETLAEAKLSEALGMDALWLGEHHFDGGCAYVDPVTFAASLATATERVRIGFSVIQTSLHHPVRLAEQLSLIDIVSNGRLIVGLGRGTNINIYEYLGYGIAPEEAQPRYEEADAIINRLWTEERVQHEGDFWTIDVPVLRPRPMTRPHPFVIRAASGEASMQGLASRGLPFLMNVQSNATTADRIALYRDTMRKAGYSEEETQRNVGECWVWRNVFVAETDAEAEKIALPAFEAMREHRAAMRTRVYKERGLAMSHAGNEGAPPKVAPEDAIVYGSPATVAEKLSGVEATGVGGVIMTMRLGPMPHEVACSSMDLFMNKVAPALDRRAAA</sequence>
<name>A0A934IN32_9HYPH</name>
<dbReference type="AlphaFoldDB" id="A0A934IN32"/>
<dbReference type="Pfam" id="PF00296">
    <property type="entry name" value="Bac_luciferase"/>
    <property type="match status" value="1"/>
</dbReference>
<dbReference type="GO" id="GO:0005829">
    <property type="term" value="C:cytosol"/>
    <property type="evidence" value="ECO:0007669"/>
    <property type="project" value="TreeGrafter"/>
</dbReference>
<protein>
    <submittedName>
        <fullName evidence="4">LLM class flavin-dependent oxidoreductase</fullName>
    </submittedName>
</protein>